<protein>
    <recommendedName>
        <fullName evidence="4">DUF2135 domain-containing protein</fullName>
    </recommendedName>
</protein>
<keyword evidence="1" id="KW-0732">Signal</keyword>
<accession>A0AAD4FR32</accession>
<gene>
    <name evidence="2" type="ORF">PCIT_a3386</name>
</gene>
<evidence type="ECO:0008006" key="4">
    <source>
        <dbReference type="Google" id="ProtNLM"/>
    </source>
</evidence>
<dbReference type="Proteomes" id="UP000016487">
    <property type="component" value="Unassembled WGS sequence"/>
</dbReference>
<comment type="caution">
    <text evidence="2">The sequence shown here is derived from an EMBL/GenBank/DDBJ whole genome shotgun (WGS) entry which is preliminary data.</text>
</comment>
<feature type="signal peptide" evidence="1">
    <location>
        <begin position="1"/>
        <end position="22"/>
    </location>
</feature>
<sequence length="446" mass="48387">MNKTTLLIPALLCTGMSMYSHANLNGCIDTTDSEKKTAVYFANGILTKKFDASFMAKTMKNAYKSQFESLHENSSYVFSDAYNYSQGALTDITQVLQQKMDEEGVDGITGYQIYDLISSKLNNDAIRATLAVYLTPNTLALFTDSLLEELGESMIQASIDAIADRITVNSEHVGLYEADLLAGKRVIIVPHSQGNLFTNSAVASVKTRQPERADSIDYFGIANPSAFTVDGAQYVTADDDRVIDSLRLIENVLPSNIDNDPSILPGFLGGDFRSISNHLIIEDYFDARLASRGVIDTNLTRLAQDTPFPTQIAGTGAIRASLSWGDQSDIDLHAFEPNGSHVYYQDFTGQDGTLDVDDINGQGPENYVVACENVNTGTYQIGVNYYSGSAPETARVAIFLGDGRTVTPRELLLNKAEGPNGDDSPAVVFEITVSNDGNGNAVYSVQ</sequence>
<dbReference type="Gene3D" id="2.60.120.380">
    <property type="match status" value="1"/>
</dbReference>
<evidence type="ECO:0000313" key="2">
    <source>
        <dbReference type="EMBL" id="KAF7768869.1"/>
    </source>
</evidence>
<organism evidence="2 3">
    <name type="scientific">Pseudoalteromonas citrea</name>
    <dbReference type="NCBI Taxonomy" id="43655"/>
    <lineage>
        <taxon>Bacteria</taxon>
        <taxon>Pseudomonadati</taxon>
        <taxon>Pseudomonadota</taxon>
        <taxon>Gammaproteobacteria</taxon>
        <taxon>Alteromonadales</taxon>
        <taxon>Pseudoalteromonadaceae</taxon>
        <taxon>Pseudoalteromonas</taxon>
    </lineage>
</organism>
<dbReference type="AlphaFoldDB" id="A0AAD4FR32"/>
<evidence type="ECO:0000256" key="1">
    <source>
        <dbReference type="SAM" id="SignalP"/>
    </source>
</evidence>
<reference evidence="2" key="1">
    <citation type="journal article" date="2012" name="J. Bacteriol.">
        <title>Genome sequences of type strains of seven species of the marine bacterium Pseudoalteromonas.</title>
        <authorList>
            <person name="Xie B.B."/>
            <person name="Shu Y.L."/>
            <person name="Qin Q.L."/>
            <person name="Rong J.C."/>
            <person name="Zhang X.Y."/>
            <person name="Chen X.L."/>
            <person name="Shi M."/>
            <person name="He H.L."/>
            <person name="Zhou B.C."/>
            <person name="Zhang Y.Z."/>
        </authorList>
    </citation>
    <scope>NUCLEOTIDE SEQUENCE</scope>
    <source>
        <strain evidence="2">DSM 8771</strain>
    </source>
</reference>
<proteinExistence type="predicted"/>
<name>A0AAD4FR32_9GAMM</name>
<dbReference type="RefSeq" id="WP_010366642.1">
    <property type="nucleotide sequence ID" value="NZ_AHBZ03000022.1"/>
</dbReference>
<dbReference type="EMBL" id="AHBZ03000022">
    <property type="protein sequence ID" value="KAF7768869.1"/>
    <property type="molecule type" value="Genomic_DNA"/>
</dbReference>
<evidence type="ECO:0000313" key="3">
    <source>
        <dbReference type="Proteomes" id="UP000016487"/>
    </source>
</evidence>
<feature type="chain" id="PRO_5042149092" description="DUF2135 domain-containing protein" evidence="1">
    <location>
        <begin position="23"/>
        <end position="446"/>
    </location>
</feature>
<reference evidence="2" key="2">
    <citation type="submission" date="2015-03" db="EMBL/GenBank/DDBJ databases">
        <title>Genome sequence of Pseudoalteromonas citrea.</title>
        <authorList>
            <person name="Xie B.-B."/>
            <person name="Rong J.-C."/>
            <person name="Qin Q.-L."/>
            <person name="Zhang Y.-Z."/>
        </authorList>
    </citation>
    <scope>NUCLEOTIDE SEQUENCE</scope>
    <source>
        <strain evidence="2">DSM 8771</strain>
    </source>
</reference>